<comment type="caution">
    <text evidence="2">The sequence shown here is derived from an EMBL/GenBank/DDBJ whole genome shotgun (WGS) entry which is preliminary data.</text>
</comment>
<evidence type="ECO:0000313" key="2">
    <source>
        <dbReference type="EMBL" id="KAK9684905.1"/>
    </source>
</evidence>
<dbReference type="EMBL" id="JBDFQZ010000010">
    <property type="protein sequence ID" value="KAK9684905.1"/>
    <property type="molecule type" value="Genomic_DNA"/>
</dbReference>
<keyword evidence="1" id="KW-0808">Transferase</keyword>
<dbReference type="InterPro" id="IPR051283">
    <property type="entry name" value="Sec_Metabolite_Acyltrans"/>
</dbReference>
<dbReference type="InterPro" id="IPR023213">
    <property type="entry name" value="CAT-like_dom_sf"/>
</dbReference>
<gene>
    <name evidence="2" type="ORF">RND81_10G241500</name>
</gene>
<protein>
    <submittedName>
        <fullName evidence="2">Uncharacterized protein</fullName>
    </submittedName>
</protein>
<dbReference type="Pfam" id="PF02458">
    <property type="entry name" value="Transferase"/>
    <property type="match status" value="1"/>
</dbReference>
<evidence type="ECO:0000313" key="3">
    <source>
        <dbReference type="Proteomes" id="UP001443914"/>
    </source>
</evidence>
<sequence length="209" mass="23679">MDEYYLNSSKIVSHHESIPPSLWCLFDVGELKVVNHDAHSRALLSVQVTELVDGVFIGYTLNHAVGDGTSLWLFVKALSKIFMNQINDNNIINFDKPVFKPVFSDGYGPILKLPYLDSSKFIVRHEANPELRARVFRFSAELIAKLKAQANEKCDTTISSFQALSAFTWISITRARNQPYDSNTSCWIVADTRPTRPALITKPLWELCE</sequence>
<dbReference type="AlphaFoldDB" id="A0AAW1I6S9"/>
<proteinExistence type="predicted"/>
<reference evidence="2" key="1">
    <citation type="submission" date="2024-03" db="EMBL/GenBank/DDBJ databases">
        <title>WGS assembly of Saponaria officinalis var. Norfolk2.</title>
        <authorList>
            <person name="Jenkins J."/>
            <person name="Shu S."/>
            <person name="Grimwood J."/>
            <person name="Barry K."/>
            <person name="Goodstein D."/>
            <person name="Schmutz J."/>
            <person name="Leebens-Mack J."/>
            <person name="Osbourn A."/>
        </authorList>
    </citation>
    <scope>NUCLEOTIDE SEQUENCE [LARGE SCALE GENOMIC DNA]</scope>
    <source>
        <strain evidence="2">JIC</strain>
    </source>
</reference>
<accession>A0AAW1I6S9</accession>
<dbReference type="PANTHER" id="PTHR31896:SF12">
    <property type="entry name" value="HXXXD-TYPE ACYL-TRANSFERASE FAMILY PROTEIN"/>
    <property type="match status" value="1"/>
</dbReference>
<organism evidence="2 3">
    <name type="scientific">Saponaria officinalis</name>
    <name type="common">Common soapwort</name>
    <name type="synonym">Lychnis saponaria</name>
    <dbReference type="NCBI Taxonomy" id="3572"/>
    <lineage>
        <taxon>Eukaryota</taxon>
        <taxon>Viridiplantae</taxon>
        <taxon>Streptophyta</taxon>
        <taxon>Embryophyta</taxon>
        <taxon>Tracheophyta</taxon>
        <taxon>Spermatophyta</taxon>
        <taxon>Magnoliopsida</taxon>
        <taxon>eudicotyledons</taxon>
        <taxon>Gunneridae</taxon>
        <taxon>Pentapetalae</taxon>
        <taxon>Caryophyllales</taxon>
        <taxon>Caryophyllaceae</taxon>
        <taxon>Caryophylleae</taxon>
        <taxon>Saponaria</taxon>
    </lineage>
</organism>
<keyword evidence="3" id="KW-1185">Reference proteome</keyword>
<dbReference type="GO" id="GO:0016740">
    <property type="term" value="F:transferase activity"/>
    <property type="evidence" value="ECO:0007669"/>
    <property type="project" value="UniProtKB-KW"/>
</dbReference>
<name>A0AAW1I6S9_SAPOF</name>
<dbReference type="Gene3D" id="3.30.559.10">
    <property type="entry name" value="Chloramphenicol acetyltransferase-like domain"/>
    <property type="match status" value="2"/>
</dbReference>
<dbReference type="PANTHER" id="PTHR31896">
    <property type="entry name" value="FAMILY REGULATORY PROTEIN, PUTATIVE (AFU_ORTHOLOGUE AFUA_3G14730)-RELATED"/>
    <property type="match status" value="1"/>
</dbReference>
<dbReference type="Proteomes" id="UP001443914">
    <property type="component" value="Unassembled WGS sequence"/>
</dbReference>
<evidence type="ECO:0000256" key="1">
    <source>
        <dbReference type="ARBA" id="ARBA00022679"/>
    </source>
</evidence>